<gene>
    <name evidence="1" type="ORF">Prubr_10570</name>
</gene>
<evidence type="ECO:0000313" key="1">
    <source>
        <dbReference type="EMBL" id="BCJ64036.1"/>
    </source>
</evidence>
<reference evidence="1" key="1">
    <citation type="submission" date="2020-08" db="EMBL/GenBank/DDBJ databases">
        <title>Whole genome shotgun sequence of Polymorphospora rubra NBRC 101157.</title>
        <authorList>
            <person name="Komaki H."/>
            <person name="Tamura T."/>
        </authorList>
    </citation>
    <scope>NUCLEOTIDE SEQUENCE</scope>
    <source>
        <strain evidence="1">NBRC 101157</strain>
    </source>
</reference>
<dbReference type="EMBL" id="AP023359">
    <property type="protein sequence ID" value="BCJ64036.1"/>
    <property type="molecule type" value="Genomic_DNA"/>
</dbReference>
<dbReference type="KEGG" id="pry:Prubr_10570"/>
<proteinExistence type="predicted"/>
<dbReference type="Proteomes" id="UP000680866">
    <property type="component" value="Chromosome"/>
</dbReference>
<keyword evidence="2" id="KW-1185">Reference proteome</keyword>
<evidence type="ECO:0008006" key="3">
    <source>
        <dbReference type="Google" id="ProtNLM"/>
    </source>
</evidence>
<organism evidence="1 2">
    <name type="scientific">Polymorphospora rubra</name>
    <dbReference type="NCBI Taxonomy" id="338584"/>
    <lineage>
        <taxon>Bacteria</taxon>
        <taxon>Bacillati</taxon>
        <taxon>Actinomycetota</taxon>
        <taxon>Actinomycetes</taxon>
        <taxon>Micromonosporales</taxon>
        <taxon>Micromonosporaceae</taxon>
        <taxon>Polymorphospora</taxon>
    </lineage>
</organism>
<evidence type="ECO:0000313" key="2">
    <source>
        <dbReference type="Proteomes" id="UP000680866"/>
    </source>
</evidence>
<accession>A0A810MS08</accession>
<sequence length="386" mass="40762">METVDWAGLEHAYGSAEDVPANLRALTSADEEERHGAFGELYASIVHQGTRYEASAYAVPPLLDLIADPATPDRWLVGQLLVLIAIGSDEAWLPDGLPVEELRAAATGGAEALRRYKRDEPLGDADQGRMYAHFDLRAYEAVGAGLPLLRRVAAAEGDADLSTVAAYTLGWFSEPEPAASLAVLAVVATDPDRDEVQVAVAVVAAGMVGADGADRLAATALDDERPVVRWAGAVASARLHGPATGERAVTELLRWAGGTDEPDPRIPYLEGDLGGYASLATHQLGSAYADAAFDAHLARLPKVQAMPALTVVGAALRLAFPAGPVPAGTPFTALDDRQRRLVRVLAAAPGSWCWSGRQEFGNFSMAVGEYGLPNSNSRMRGYARTV</sequence>
<dbReference type="AlphaFoldDB" id="A0A810MS08"/>
<dbReference type="RefSeq" id="WP_212822135.1">
    <property type="nucleotide sequence ID" value="NZ_AP023359.1"/>
</dbReference>
<protein>
    <recommendedName>
        <fullName evidence="3">PBS lyase HEAT domain protein repeat-containing protein</fullName>
    </recommendedName>
</protein>
<name>A0A810MS08_9ACTN</name>